<accession>A0A2P2KJC8</accession>
<reference evidence="1" key="1">
    <citation type="submission" date="2018-02" db="EMBL/GenBank/DDBJ databases">
        <title>Rhizophora mucronata_Transcriptome.</title>
        <authorList>
            <person name="Meera S.P."/>
            <person name="Sreeshan A."/>
            <person name="Augustine A."/>
        </authorList>
    </citation>
    <scope>NUCLEOTIDE SEQUENCE</scope>
    <source>
        <tissue evidence="1">Leaf</tissue>
    </source>
</reference>
<dbReference type="EMBL" id="GGEC01025308">
    <property type="protein sequence ID" value="MBX05792.1"/>
    <property type="molecule type" value="Transcribed_RNA"/>
</dbReference>
<evidence type="ECO:0008006" key="2">
    <source>
        <dbReference type="Google" id="ProtNLM"/>
    </source>
</evidence>
<dbReference type="SUPFAM" id="SSF50630">
    <property type="entry name" value="Acid proteases"/>
    <property type="match status" value="1"/>
</dbReference>
<evidence type="ECO:0000313" key="1">
    <source>
        <dbReference type="EMBL" id="MBX05792.1"/>
    </source>
</evidence>
<dbReference type="InterPro" id="IPR021109">
    <property type="entry name" value="Peptidase_aspartic_dom_sf"/>
</dbReference>
<proteinExistence type="predicted"/>
<organism evidence="1">
    <name type="scientific">Rhizophora mucronata</name>
    <name type="common">Asiatic mangrove</name>
    <dbReference type="NCBI Taxonomy" id="61149"/>
    <lineage>
        <taxon>Eukaryota</taxon>
        <taxon>Viridiplantae</taxon>
        <taxon>Streptophyta</taxon>
        <taxon>Embryophyta</taxon>
        <taxon>Tracheophyta</taxon>
        <taxon>Spermatophyta</taxon>
        <taxon>Magnoliopsida</taxon>
        <taxon>eudicotyledons</taxon>
        <taxon>Gunneridae</taxon>
        <taxon>Pentapetalae</taxon>
        <taxon>rosids</taxon>
        <taxon>fabids</taxon>
        <taxon>Malpighiales</taxon>
        <taxon>Rhizophoraceae</taxon>
        <taxon>Rhizophora</taxon>
    </lineage>
</organism>
<dbReference type="Gene3D" id="2.40.70.10">
    <property type="entry name" value="Acid Proteases"/>
    <property type="match status" value="1"/>
</dbReference>
<name>A0A2P2KJC8_RHIMU</name>
<protein>
    <recommendedName>
        <fullName evidence="2">Peptidase A1 domain-containing protein</fullName>
    </recommendedName>
</protein>
<dbReference type="AlphaFoldDB" id="A0A2P2KJC8"/>
<sequence>MVALDTGSDLFWVQCDCSRCATTQALANYVSGGYFFFRILSLAFTTLEGHRQAKGLHSKVIYVHNIIDASGHLAIALN</sequence>